<accession>A0AAV1YS56</accession>
<dbReference type="Proteomes" id="UP001497382">
    <property type="component" value="Unassembled WGS sequence"/>
</dbReference>
<reference evidence="1 2" key="1">
    <citation type="submission" date="2024-04" db="EMBL/GenBank/DDBJ databases">
        <authorList>
            <person name="Rising A."/>
            <person name="Reimegard J."/>
            <person name="Sonavane S."/>
            <person name="Akerstrom W."/>
            <person name="Nylinder S."/>
            <person name="Hedman E."/>
            <person name="Kallberg Y."/>
        </authorList>
    </citation>
    <scope>NUCLEOTIDE SEQUENCE [LARGE SCALE GENOMIC DNA]</scope>
</reference>
<feature type="non-terminal residue" evidence="1">
    <location>
        <position position="76"/>
    </location>
</feature>
<proteinExistence type="predicted"/>
<dbReference type="InterPro" id="IPR036397">
    <property type="entry name" value="RNaseH_sf"/>
</dbReference>
<protein>
    <submittedName>
        <fullName evidence="1">Uncharacterized protein</fullName>
    </submittedName>
</protein>
<dbReference type="AlphaFoldDB" id="A0AAV1YS56"/>
<dbReference type="GO" id="GO:0003676">
    <property type="term" value="F:nucleic acid binding"/>
    <property type="evidence" value="ECO:0007669"/>
    <property type="project" value="InterPro"/>
</dbReference>
<name>A0AAV1YS56_9ARAC</name>
<organism evidence="1 2">
    <name type="scientific">Larinioides sclopetarius</name>
    <dbReference type="NCBI Taxonomy" id="280406"/>
    <lineage>
        <taxon>Eukaryota</taxon>
        <taxon>Metazoa</taxon>
        <taxon>Ecdysozoa</taxon>
        <taxon>Arthropoda</taxon>
        <taxon>Chelicerata</taxon>
        <taxon>Arachnida</taxon>
        <taxon>Araneae</taxon>
        <taxon>Araneomorphae</taxon>
        <taxon>Entelegynae</taxon>
        <taxon>Araneoidea</taxon>
        <taxon>Araneidae</taxon>
        <taxon>Larinioides</taxon>
    </lineage>
</organism>
<evidence type="ECO:0000313" key="2">
    <source>
        <dbReference type="Proteomes" id="UP001497382"/>
    </source>
</evidence>
<evidence type="ECO:0000313" key="1">
    <source>
        <dbReference type="EMBL" id="CAL1261701.1"/>
    </source>
</evidence>
<gene>
    <name evidence="1" type="ORF">LARSCL_LOCUS563</name>
</gene>
<comment type="caution">
    <text evidence="1">The sequence shown here is derived from an EMBL/GenBank/DDBJ whole genome shotgun (WGS) entry which is preliminary data.</text>
</comment>
<dbReference type="PANTHER" id="PTHR47326:SF1">
    <property type="entry name" value="HTH PSQ-TYPE DOMAIN-CONTAINING PROTEIN"/>
    <property type="match status" value="1"/>
</dbReference>
<dbReference type="Gene3D" id="3.30.420.10">
    <property type="entry name" value="Ribonuclease H-like superfamily/Ribonuclease H"/>
    <property type="match status" value="1"/>
</dbReference>
<dbReference type="PANTHER" id="PTHR47326">
    <property type="entry name" value="TRANSPOSABLE ELEMENT TC3 TRANSPOSASE-LIKE PROTEIN"/>
    <property type="match status" value="1"/>
</dbReference>
<keyword evidence="2" id="KW-1185">Reference proteome</keyword>
<sequence length="76" mass="8611">MVLPGLLNDVTLHVRGNIWFQHDGAPAHFGLDDRSHLNRSYPHRWIERGGPVLWPPRSPDLSSLGFFLWGAIKSVV</sequence>
<dbReference type="EMBL" id="CAXIEN010000003">
    <property type="protein sequence ID" value="CAL1261701.1"/>
    <property type="molecule type" value="Genomic_DNA"/>
</dbReference>